<evidence type="ECO:0000313" key="1">
    <source>
        <dbReference type="EMBL" id="WWX70006.1"/>
    </source>
</evidence>
<dbReference type="Proteomes" id="UP001383096">
    <property type="component" value="Chromosome"/>
</dbReference>
<dbReference type="AlphaFoldDB" id="A0AAX4L8T8"/>
<proteinExistence type="predicted"/>
<dbReference type="EMBL" id="CP146670">
    <property type="protein sequence ID" value="WWX70006.1"/>
    <property type="molecule type" value="Genomic_DNA"/>
</dbReference>
<protein>
    <submittedName>
        <fullName evidence="1">Uncharacterized protein</fullName>
    </submittedName>
</protein>
<accession>A0AAX4L8T8</accession>
<name>A0AAX4L8T8_ECOLX</name>
<reference evidence="1" key="1">
    <citation type="submission" date="2024-03" db="EMBL/GenBank/DDBJ databases">
        <title>Epithelial relay of microbial signals coordinates intestinal macrophage supported barrier repair.</title>
        <authorList>
            <person name="Tsai M.T."/>
        </authorList>
    </citation>
    <scope>NUCLEOTIDE SEQUENCE</scope>
    <source>
        <strain evidence="1">MS 21-1</strain>
    </source>
</reference>
<gene>
    <name evidence="1" type="ORF">V9Z47_18035</name>
</gene>
<evidence type="ECO:0000313" key="2">
    <source>
        <dbReference type="Proteomes" id="UP001383096"/>
    </source>
</evidence>
<organism evidence="1 2">
    <name type="scientific">Escherichia coli</name>
    <dbReference type="NCBI Taxonomy" id="562"/>
    <lineage>
        <taxon>Bacteria</taxon>
        <taxon>Pseudomonadati</taxon>
        <taxon>Pseudomonadota</taxon>
        <taxon>Gammaproteobacteria</taxon>
        <taxon>Enterobacterales</taxon>
        <taxon>Enterobacteriaceae</taxon>
        <taxon>Escherichia</taxon>
    </lineage>
</organism>
<sequence>MAHRHTASRLVTVQRSYVHQRTISCSGQSLPDPPL</sequence>